<evidence type="ECO:0000313" key="6">
    <source>
        <dbReference type="Proteomes" id="UP000623440"/>
    </source>
</evidence>
<dbReference type="Proteomes" id="UP000623440">
    <property type="component" value="Unassembled WGS sequence"/>
</dbReference>
<dbReference type="InterPro" id="IPR011006">
    <property type="entry name" value="CheY-like_superfamily"/>
</dbReference>
<dbReference type="SMART" id="SM00448">
    <property type="entry name" value="REC"/>
    <property type="match status" value="1"/>
</dbReference>
<keyword evidence="2" id="KW-0902">Two-component regulatory system</keyword>
<accession>A0ABR8DXA4</accession>
<dbReference type="PROSITE" id="PS50110">
    <property type="entry name" value="RESPONSE_REGULATORY"/>
    <property type="match status" value="1"/>
</dbReference>
<dbReference type="Pfam" id="PF00072">
    <property type="entry name" value="Response_reg"/>
    <property type="match status" value="1"/>
</dbReference>
<feature type="modified residue" description="4-aspartylphosphate" evidence="3">
    <location>
        <position position="58"/>
    </location>
</feature>
<comment type="caution">
    <text evidence="5">The sequence shown here is derived from an EMBL/GenBank/DDBJ whole genome shotgun (WGS) entry which is preliminary data.</text>
</comment>
<dbReference type="EMBL" id="JACJSI010000099">
    <property type="protein sequence ID" value="MBD2533501.1"/>
    <property type="molecule type" value="Genomic_DNA"/>
</dbReference>
<sequence length="124" mass="14032">MKLNDLKKRKVVIADDDEDSRMLLAFLLEEGWIVEQAKDGKEAIAKIAQGKPNLLILDNRMPELTGIEVYQQLKAQKIDLPIVLVTAYGDIEELASSLNIEYFIRKPVDLAKLLIMIESAYETS</sequence>
<keyword evidence="1 3" id="KW-0597">Phosphoprotein</keyword>
<evidence type="ECO:0000256" key="1">
    <source>
        <dbReference type="ARBA" id="ARBA00022553"/>
    </source>
</evidence>
<dbReference type="PANTHER" id="PTHR44591:SF14">
    <property type="entry name" value="PROTEIN PILG"/>
    <property type="match status" value="1"/>
</dbReference>
<evidence type="ECO:0000313" key="5">
    <source>
        <dbReference type="EMBL" id="MBD2533501.1"/>
    </source>
</evidence>
<gene>
    <name evidence="5" type="ORF">H6G97_29660</name>
</gene>
<evidence type="ECO:0000256" key="2">
    <source>
        <dbReference type="ARBA" id="ARBA00023012"/>
    </source>
</evidence>
<reference evidence="5 6" key="1">
    <citation type="journal article" date="2020" name="ISME J.">
        <title>Comparative genomics reveals insights into cyanobacterial evolution and habitat adaptation.</title>
        <authorList>
            <person name="Chen M.Y."/>
            <person name="Teng W.K."/>
            <person name="Zhao L."/>
            <person name="Hu C.X."/>
            <person name="Zhou Y.K."/>
            <person name="Han B.P."/>
            <person name="Song L.R."/>
            <person name="Shu W.S."/>
        </authorList>
    </citation>
    <scope>NUCLEOTIDE SEQUENCE [LARGE SCALE GENOMIC DNA]</scope>
    <source>
        <strain evidence="5 6">FACHB-838</strain>
    </source>
</reference>
<dbReference type="InterPro" id="IPR001789">
    <property type="entry name" value="Sig_transdc_resp-reg_receiver"/>
</dbReference>
<name>A0ABR8DXA4_9NOSO</name>
<evidence type="ECO:0000259" key="4">
    <source>
        <dbReference type="PROSITE" id="PS50110"/>
    </source>
</evidence>
<protein>
    <submittedName>
        <fullName evidence="5">Response regulator</fullName>
    </submittedName>
</protein>
<feature type="domain" description="Response regulatory" evidence="4">
    <location>
        <begin position="10"/>
        <end position="121"/>
    </location>
</feature>
<proteinExistence type="predicted"/>
<evidence type="ECO:0000256" key="3">
    <source>
        <dbReference type="PROSITE-ProRule" id="PRU00169"/>
    </source>
</evidence>
<organism evidence="5 6">
    <name type="scientific">Nostoc flagelliforme FACHB-838</name>
    <dbReference type="NCBI Taxonomy" id="2692904"/>
    <lineage>
        <taxon>Bacteria</taxon>
        <taxon>Bacillati</taxon>
        <taxon>Cyanobacteriota</taxon>
        <taxon>Cyanophyceae</taxon>
        <taxon>Nostocales</taxon>
        <taxon>Nostocaceae</taxon>
        <taxon>Nostoc</taxon>
    </lineage>
</organism>
<dbReference type="SUPFAM" id="SSF52172">
    <property type="entry name" value="CheY-like"/>
    <property type="match status" value="1"/>
</dbReference>
<dbReference type="RefSeq" id="WP_190944066.1">
    <property type="nucleotide sequence ID" value="NZ_JACJSI010000099.1"/>
</dbReference>
<dbReference type="InterPro" id="IPR050595">
    <property type="entry name" value="Bact_response_regulator"/>
</dbReference>
<dbReference type="CDD" id="cd00156">
    <property type="entry name" value="REC"/>
    <property type="match status" value="1"/>
</dbReference>
<dbReference type="PANTHER" id="PTHR44591">
    <property type="entry name" value="STRESS RESPONSE REGULATOR PROTEIN 1"/>
    <property type="match status" value="1"/>
</dbReference>
<keyword evidence="6" id="KW-1185">Reference proteome</keyword>
<dbReference type="Gene3D" id="3.40.50.2300">
    <property type="match status" value="1"/>
</dbReference>